<dbReference type="RefSeq" id="WP_222991936.1">
    <property type="nucleotide sequence ID" value="NZ_JAINVV010000010.1"/>
</dbReference>
<comment type="similarity">
    <text evidence="2">Belongs to the GtrA family.</text>
</comment>
<evidence type="ECO:0000256" key="6">
    <source>
        <dbReference type="SAM" id="Phobius"/>
    </source>
</evidence>
<evidence type="ECO:0000313" key="9">
    <source>
        <dbReference type="Proteomes" id="UP000706039"/>
    </source>
</evidence>
<feature type="transmembrane region" description="Helical" evidence="6">
    <location>
        <begin position="39"/>
        <end position="60"/>
    </location>
</feature>
<evidence type="ECO:0000256" key="5">
    <source>
        <dbReference type="ARBA" id="ARBA00023136"/>
    </source>
</evidence>
<sequence length="133" mass="14617">MIRAPKTLFGQIAAYAIGGGAITLLHSGVYWLLAEPIRVNAFLANTIAAIVAGITGYLLHSRWTFGHTNTAAKGLGAPGRFVVVSVLTYLLNSFWVWLFVQKLSLGVTLSIAPMILATPWFGFALNRWWTFRH</sequence>
<dbReference type="EMBL" id="JAINVV010000010">
    <property type="protein sequence ID" value="MBY8824824.1"/>
    <property type="molecule type" value="Genomic_DNA"/>
</dbReference>
<evidence type="ECO:0000313" key="8">
    <source>
        <dbReference type="EMBL" id="MBY8824824.1"/>
    </source>
</evidence>
<organism evidence="8 9">
    <name type="scientific">Sphingomonas colocasiae</name>
    <dbReference type="NCBI Taxonomy" id="1848973"/>
    <lineage>
        <taxon>Bacteria</taxon>
        <taxon>Pseudomonadati</taxon>
        <taxon>Pseudomonadota</taxon>
        <taxon>Alphaproteobacteria</taxon>
        <taxon>Sphingomonadales</taxon>
        <taxon>Sphingomonadaceae</taxon>
        <taxon>Sphingomonas</taxon>
    </lineage>
</organism>
<feature type="transmembrane region" description="Helical" evidence="6">
    <location>
        <begin position="81"/>
        <end position="100"/>
    </location>
</feature>
<evidence type="ECO:0000256" key="3">
    <source>
        <dbReference type="ARBA" id="ARBA00022692"/>
    </source>
</evidence>
<dbReference type="InterPro" id="IPR007267">
    <property type="entry name" value="GtrA_DPMS_TM"/>
</dbReference>
<comment type="caution">
    <text evidence="8">The sequence shown here is derived from an EMBL/GenBank/DDBJ whole genome shotgun (WGS) entry which is preliminary data.</text>
</comment>
<evidence type="ECO:0000256" key="1">
    <source>
        <dbReference type="ARBA" id="ARBA00004141"/>
    </source>
</evidence>
<dbReference type="PANTHER" id="PTHR38459">
    <property type="entry name" value="PROPHAGE BACTOPRENOL-LINKED GLUCOSE TRANSLOCASE HOMOLOG"/>
    <property type="match status" value="1"/>
</dbReference>
<proteinExistence type="inferred from homology"/>
<evidence type="ECO:0000256" key="4">
    <source>
        <dbReference type="ARBA" id="ARBA00022989"/>
    </source>
</evidence>
<dbReference type="InterPro" id="IPR051401">
    <property type="entry name" value="GtrA_CellWall_Glycosyl"/>
</dbReference>
<gene>
    <name evidence="8" type="ORF">K7G82_21140</name>
</gene>
<dbReference type="Pfam" id="PF04138">
    <property type="entry name" value="GtrA_DPMS_TM"/>
    <property type="match status" value="1"/>
</dbReference>
<evidence type="ECO:0000259" key="7">
    <source>
        <dbReference type="Pfam" id="PF04138"/>
    </source>
</evidence>
<protein>
    <submittedName>
        <fullName evidence="8">GtrA family protein</fullName>
    </submittedName>
</protein>
<feature type="transmembrane region" description="Helical" evidence="6">
    <location>
        <begin position="106"/>
        <end position="125"/>
    </location>
</feature>
<feature type="domain" description="GtrA/DPMS transmembrane" evidence="7">
    <location>
        <begin position="15"/>
        <end position="131"/>
    </location>
</feature>
<reference evidence="8 9" key="1">
    <citation type="submission" date="2021-08" db="EMBL/GenBank/DDBJ databases">
        <authorList>
            <person name="Tuo L."/>
        </authorList>
    </citation>
    <scope>NUCLEOTIDE SEQUENCE [LARGE SCALE GENOMIC DNA]</scope>
    <source>
        <strain evidence="8 9">JCM 31229</strain>
    </source>
</reference>
<evidence type="ECO:0000256" key="2">
    <source>
        <dbReference type="ARBA" id="ARBA00009399"/>
    </source>
</evidence>
<keyword evidence="3 6" id="KW-0812">Transmembrane</keyword>
<keyword evidence="9" id="KW-1185">Reference proteome</keyword>
<name>A0ABS7PV55_9SPHN</name>
<feature type="transmembrane region" description="Helical" evidence="6">
    <location>
        <begin position="12"/>
        <end position="33"/>
    </location>
</feature>
<keyword evidence="4 6" id="KW-1133">Transmembrane helix</keyword>
<comment type="subcellular location">
    <subcellularLocation>
        <location evidence="1">Membrane</location>
        <topology evidence="1">Multi-pass membrane protein</topology>
    </subcellularLocation>
</comment>
<accession>A0ABS7PV55</accession>
<keyword evidence="5 6" id="KW-0472">Membrane</keyword>
<dbReference type="Proteomes" id="UP000706039">
    <property type="component" value="Unassembled WGS sequence"/>
</dbReference>
<dbReference type="PANTHER" id="PTHR38459:SF1">
    <property type="entry name" value="PROPHAGE BACTOPRENOL-LINKED GLUCOSE TRANSLOCASE HOMOLOG"/>
    <property type="match status" value="1"/>
</dbReference>